<comment type="similarity">
    <text evidence="1">Belongs to the N-CoR nuclear receptor corepressors family.</text>
</comment>
<feature type="region of interest" description="Disordered" evidence="2">
    <location>
        <begin position="51"/>
        <end position="107"/>
    </location>
</feature>
<gene>
    <name evidence="3" type="ORF">COCON_G00191950</name>
</gene>
<accession>A0A9Q1HRL6</accession>
<evidence type="ECO:0000313" key="3">
    <source>
        <dbReference type="EMBL" id="KAJ8257043.1"/>
    </source>
</evidence>
<dbReference type="PANTHER" id="PTHR13992">
    <property type="entry name" value="NUCLEAR RECEPTOR CO-REPRESSOR RELATED NCOR"/>
    <property type="match status" value="1"/>
</dbReference>
<evidence type="ECO:0000313" key="4">
    <source>
        <dbReference type="Proteomes" id="UP001152803"/>
    </source>
</evidence>
<evidence type="ECO:0000256" key="1">
    <source>
        <dbReference type="ARBA" id="ARBA00010097"/>
    </source>
</evidence>
<feature type="region of interest" description="Disordered" evidence="2">
    <location>
        <begin position="233"/>
        <end position="364"/>
    </location>
</feature>
<evidence type="ECO:0008006" key="5">
    <source>
        <dbReference type="Google" id="ProtNLM"/>
    </source>
</evidence>
<protein>
    <recommendedName>
        <fullName evidence="5">Nuclear receptor corepressor 1</fullName>
    </recommendedName>
</protein>
<dbReference type="OrthoDB" id="10258692at2759"/>
<feature type="compositionally biased region" description="Low complexity" evidence="2">
    <location>
        <begin position="553"/>
        <end position="565"/>
    </location>
</feature>
<feature type="compositionally biased region" description="Low complexity" evidence="2">
    <location>
        <begin position="137"/>
        <end position="155"/>
    </location>
</feature>
<comment type="caution">
    <text evidence="3">The sequence shown here is derived from an EMBL/GenBank/DDBJ whole genome shotgun (WGS) entry which is preliminary data.</text>
</comment>
<dbReference type="GO" id="GO:0003714">
    <property type="term" value="F:transcription corepressor activity"/>
    <property type="evidence" value="ECO:0007669"/>
    <property type="project" value="TreeGrafter"/>
</dbReference>
<keyword evidence="4" id="KW-1185">Reference proteome</keyword>
<name>A0A9Q1HRL6_CONCO</name>
<proteinExistence type="inferred from homology"/>
<feature type="compositionally biased region" description="Low complexity" evidence="2">
    <location>
        <begin position="245"/>
        <end position="265"/>
    </location>
</feature>
<dbReference type="EMBL" id="JAFJMO010000014">
    <property type="protein sequence ID" value="KAJ8257043.1"/>
    <property type="molecule type" value="Genomic_DNA"/>
</dbReference>
<evidence type="ECO:0000256" key="2">
    <source>
        <dbReference type="SAM" id="MobiDB-lite"/>
    </source>
</evidence>
<dbReference type="PANTHER" id="PTHR13992:SF5">
    <property type="entry name" value="NUCLEAR RECEPTOR COREPRESSOR 1"/>
    <property type="match status" value="1"/>
</dbReference>
<feature type="compositionally biased region" description="Basic and acidic residues" evidence="2">
    <location>
        <begin position="574"/>
        <end position="587"/>
    </location>
</feature>
<dbReference type="InterPro" id="IPR051571">
    <property type="entry name" value="N-CoR_corepressor"/>
</dbReference>
<dbReference type="AlphaFoldDB" id="A0A9Q1HRL6"/>
<sequence length="593" mass="63221">MSVVRGCGLTAVLFPPPGISHHPLWRARARRPPDTLAALVDAALASPQLDVGRALSPRRPAPPAEPALQRQDGSPFAALPGGKPPGEAGRERPPATKSRIEEELRTRGKTTITAANFIDVIITRQIASDKESRERGSQSSDSSGSLSSSRYDGTSPAPSTAQAQERQEDRPVPSTGSARPFELHRYRQPQESFPPQKPPSPQTEGASQAPKTHQVMTLADHISHIIVQDFVRNKEHNPRPSSNGSPATSTFQAPAPSSSSSAPGPARLPGRCSPEAKGPFGHHPRPSSRVSPESAPDRPRTRPGKSPDQSGASLDSYEPISPPQSYAALDKQDAGPPQPQRREEDPPEQSSRHDSRSPGSVSYLPSFFTKLENTCPLVKSKKQEIFRKMNSSAGGDSDVASAQPGTEIFNLPAVTSSGSVGGRNHSISEHASNLGLEDIIRKALMGTMDDRPEESSNTGPPAGPNEGRQEASRSPSNAGKQRPSGRASSGKPQCPSPGQGYPGSERPSPGPPTQSEGDYQRKKVAGWAWEDKPSSAGSAQFSYNPLTMRMMNSTPPASAATTPPSHQAPPPSRAWEREPLLSEKYETLSDSDN</sequence>
<dbReference type="GO" id="GO:0000122">
    <property type="term" value="P:negative regulation of transcription by RNA polymerase II"/>
    <property type="evidence" value="ECO:0007669"/>
    <property type="project" value="TreeGrafter"/>
</dbReference>
<feature type="compositionally biased region" description="Polar residues" evidence="2">
    <location>
        <begin position="535"/>
        <end position="545"/>
    </location>
</feature>
<feature type="region of interest" description="Disordered" evidence="2">
    <location>
        <begin position="413"/>
        <end position="593"/>
    </location>
</feature>
<dbReference type="Proteomes" id="UP001152803">
    <property type="component" value="Unassembled WGS sequence"/>
</dbReference>
<feature type="compositionally biased region" description="Basic and acidic residues" evidence="2">
    <location>
        <begin position="340"/>
        <end position="356"/>
    </location>
</feature>
<feature type="compositionally biased region" description="Polar residues" evidence="2">
    <location>
        <begin position="202"/>
        <end position="214"/>
    </location>
</feature>
<feature type="compositionally biased region" description="Basic and acidic residues" evidence="2">
    <location>
        <begin position="88"/>
        <end position="106"/>
    </location>
</feature>
<organism evidence="3 4">
    <name type="scientific">Conger conger</name>
    <name type="common">Conger eel</name>
    <name type="synonym">Muraena conger</name>
    <dbReference type="NCBI Taxonomy" id="82655"/>
    <lineage>
        <taxon>Eukaryota</taxon>
        <taxon>Metazoa</taxon>
        <taxon>Chordata</taxon>
        <taxon>Craniata</taxon>
        <taxon>Vertebrata</taxon>
        <taxon>Euteleostomi</taxon>
        <taxon>Actinopterygii</taxon>
        <taxon>Neopterygii</taxon>
        <taxon>Teleostei</taxon>
        <taxon>Anguilliformes</taxon>
        <taxon>Congridae</taxon>
        <taxon>Conger</taxon>
    </lineage>
</organism>
<feature type="region of interest" description="Disordered" evidence="2">
    <location>
        <begin position="128"/>
        <end position="214"/>
    </location>
</feature>
<dbReference type="GO" id="GO:0000785">
    <property type="term" value="C:chromatin"/>
    <property type="evidence" value="ECO:0007669"/>
    <property type="project" value="TreeGrafter"/>
</dbReference>
<reference evidence="3" key="1">
    <citation type="journal article" date="2023" name="Science">
        <title>Genome structures resolve the early diversification of teleost fishes.</title>
        <authorList>
            <person name="Parey E."/>
            <person name="Louis A."/>
            <person name="Montfort J."/>
            <person name="Bouchez O."/>
            <person name="Roques C."/>
            <person name="Iampietro C."/>
            <person name="Lluch J."/>
            <person name="Castinel A."/>
            <person name="Donnadieu C."/>
            <person name="Desvignes T."/>
            <person name="Floi Bucao C."/>
            <person name="Jouanno E."/>
            <person name="Wen M."/>
            <person name="Mejri S."/>
            <person name="Dirks R."/>
            <person name="Jansen H."/>
            <person name="Henkel C."/>
            <person name="Chen W.J."/>
            <person name="Zahm M."/>
            <person name="Cabau C."/>
            <person name="Klopp C."/>
            <person name="Thompson A.W."/>
            <person name="Robinson-Rechavi M."/>
            <person name="Braasch I."/>
            <person name="Lecointre G."/>
            <person name="Bobe J."/>
            <person name="Postlethwait J.H."/>
            <person name="Berthelot C."/>
            <person name="Roest Crollius H."/>
            <person name="Guiguen Y."/>
        </authorList>
    </citation>
    <scope>NUCLEOTIDE SEQUENCE</scope>
    <source>
        <strain evidence="3">Concon-B</strain>
    </source>
</reference>
<dbReference type="GO" id="GO:0046966">
    <property type="term" value="F:nuclear thyroid hormone receptor binding"/>
    <property type="evidence" value="ECO:0007669"/>
    <property type="project" value="TreeGrafter"/>
</dbReference>